<dbReference type="GO" id="GO:0005739">
    <property type="term" value="C:mitochondrion"/>
    <property type="evidence" value="ECO:0007669"/>
    <property type="project" value="UniProtKB-SubCell"/>
</dbReference>
<evidence type="ECO:0000256" key="6">
    <source>
        <dbReference type="ARBA" id="ARBA00022946"/>
    </source>
</evidence>
<accession>A0A8S4RR31</accession>
<dbReference type="InterPro" id="IPR051034">
    <property type="entry name" value="Mito_Enoyl-ACP_Reductase"/>
</dbReference>
<dbReference type="Proteomes" id="UP000838756">
    <property type="component" value="Unassembled WGS sequence"/>
</dbReference>
<dbReference type="SUPFAM" id="SSF51735">
    <property type="entry name" value="NAD(P)-binding Rossmann-fold domains"/>
    <property type="match status" value="2"/>
</dbReference>
<evidence type="ECO:0000256" key="4">
    <source>
        <dbReference type="ARBA" id="ARBA00022832"/>
    </source>
</evidence>
<feature type="domain" description="Enoyl reductase (ER)" evidence="15">
    <location>
        <begin position="40"/>
        <end position="351"/>
    </location>
</feature>
<dbReference type="GO" id="GO:0006633">
    <property type="term" value="P:fatty acid biosynthetic process"/>
    <property type="evidence" value="ECO:0007669"/>
    <property type="project" value="UniProtKB-KW"/>
</dbReference>
<dbReference type="InterPro" id="IPR013149">
    <property type="entry name" value="ADH-like_C"/>
</dbReference>
<evidence type="ECO:0000256" key="14">
    <source>
        <dbReference type="ARBA" id="ARBA00048843"/>
    </source>
</evidence>
<keyword evidence="4" id="KW-0276">Fatty acid metabolism</keyword>
<evidence type="ECO:0000259" key="15">
    <source>
        <dbReference type="SMART" id="SM00829"/>
    </source>
</evidence>
<dbReference type="EMBL" id="CAKXAJ010025467">
    <property type="protein sequence ID" value="CAH2239954.1"/>
    <property type="molecule type" value="Genomic_DNA"/>
</dbReference>
<evidence type="ECO:0000256" key="7">
    <source>
        <dbReference type="ARBA" id="ARBA00023002"/>
    </source>
</evidence>
<dbReference type="OrthoDB" id="7482721at2759"/>
<comment type="similarity">
    <text evidence="2">Belongs to the zinc-containing alcohol dehydrogenase family. Quinone oxidoreductase subfamily.</text>
</comment>
<evidence type="ECO:0000256" key="9">
    <source>
        <dbReference type="ARBA" id="ARBA00023128"/>
    </source>
</evidence>
<evidence type="ECO:0000256" key="12">
    <source>
        <dbReference type="ARBA" id="ARBA00041058"/>
    </source>
</evidence>
<comment type="subcellular location">
    <subcellularLocation>
        <location evidence="1">Mitochondrion</location>
    </subcellularLocation>
</comment>
<dbReference type="Gene3D" id="3.40.50.720">
    <property type="entry name" value="NAD(P)-binding Rossmann-like Domain"/>
    <property type="match status" value="2"/>
</dbReference>
<protein>
    <recommendedName>
        <fullName evidence="12">Enoyl-[acyl-carrier-protein] reductase, mitochondrial</fullName>
        <ecNumber evidence="11">1.3.1.104</ecNumber>
    </recommendedName>
    <alternativeName>
        <fullName evidence="13">2-enoyl thioester reductase</fullName>
    </alternativeName>
</protein>
<evidence type="ECO:0000313" key="17">
    <source>
        <dbReference type="Proteomes" id="UP000838756"/>
    </source>
</evidence>
<keyword evidence="9" id="KW-0496">Mitochondrion</keyword>
<comment type="catalytic activity">
    <reaction evidence="14">
        <text>a 2,3-saturated acyl-[ACP] + NADP(+) = a (2E)-enoyl-[ACP] + NADPH + H(+)</text>
        <dbReference type="Rhea" id="RHEA:22564"/>
        <dbReference type="Rhea" id="RHEA-COMP:9925"/>
        <dbReference type="Rhea" id="RHEA-COMP:9926"/>
        <dbReference type="ChEBI" id="CHEBI:15378"/>
        <dbReference type="ChEBI" id="CHEBI:57783"/>
        <dbReference type="ChEBI" id="CHEBI:58349"/>
        <dbReference type="ChEBI" id="CHEBI:78784"/>
        <dbReference type="ChEBI" id="CHEBI:78785"/>
        <dbReference type="EC" id="1.3.1.104"/>
    </reaction>
</comment>
<keyword evidence="17" id="KW-1185">Reference proteome</keyword>
<dbReference type="InterPro" id="IPR011032">
    <property type="entry name" value="GroES-like_sf"/>
</dbReference>
<keyword evidence="10" id="KW-0275">Fatty acid biosynthesis</keyword>
<evidence type="ECO:0000313" key="16">
    <source>
        <dbReference type="EMBL" id="CAH2239954.1"/>
    </source>
</evidence>
<evidence type="ECO:0000256" key="13">
    <source>
        <dbReference type="ARBA" id="ARBA00042123"/>
    </source>
</evidence>
<dbReference type="SUPFAM" id="SSF50129">
    <property type="entry name" value="GroES-like"/>
    <property type="match status" value="2"/>
</dbReference>
<dbReference type="PANTHER" id="PTHR43981:SF2">
    <property type="entry name" value="ENOYL-[ACYL-CARRIER-PROTEIN] REDUCTASE, MITOCHONDRIAL"/>
    <property type="match status" value="1"/>
</dbReference>
<keyword evidence="6" id="KW-0809">Transit peptide</keyword>
<keyword evidence="8" id="KW-0443">Lipid metabolism</keyword>
<dbReference type="InterPro" id="IPR036291">
    <property type="entry name" value="NAD(P)-bd_dom_sf"/>
</dbReference>
<evidence type="ECO:0000256" key="8">
    <source>
        <dbReference type="ARBA" id="ARBA00023098"/>
    </source>
</evidence>
<organism evidence="16 17">
    <name type="scientific">Pararge aegeria aegeria</name>
    <dbReference type="NCBI Taxonomy" id="348720"/>
    <lineage>
        <taxon>Eukaryota</taxon>
        <taxon>Metazoa</taxon>
        <taxon>Ecdysozoa</taxon>
        <taxon>Arthropoda</taxon>
        <taxon>Hexapoda</taxon>
        <taxon>Insecta</taxon>
        <taxon>Pterygota</taxon>
        <taxon>Neoptera</taxon>
        <taxon>Endopterygota</taxon>
        <taxon>Lepidoptera</taxon>
        <taxon>Glossata</taxon>
        <taxon>Ditrysia</taxon>
        <taxon>Papilionoidea</taxon>
        <taxon>Nymphalidae</taxon>
        <taxon>Satyrinae</taxon>
        <taxon>Satyrini</taxon>
        <taxon>Parargina</taxon>
        <taxon>Pararge</taxon>
    </lineage>
</organism>
<dbReference type="InterPro" id="IPR013154">
    <property type="entry name" value="ADH-like_N"/>
</dbReference>
<dbReference type="FunFam" id="3.40.50.720:FF:000112">
    <property type="entry name" value="Enoyl-[acyl-carrier-protein] reductase 1, mitochondrial"/>
    <property type="match status" value="1"/>
</dbReference>
<comment type="caution">
    <text evidence="16">The sequence shown here is derived from an EMBL/GenBank/DDBJ whole genome shotgun (WGS) entry which is preliminary data.</text>
</comment>
<evidence type="ECO:0000256" key="1">
    <source>
        <dbReference type="ARBA" id="ARBA00004173"/>
    </source>
</evidence>
<dbReference type="Gene3D" id="3.90.180.10">
    <property type="entry name" value="Medium-chain alcohol dehydrogenases, catalytic domain"/>
    <property type="match status" value="2"/>
</dbReference>
<keyword evidence="5" id="KW-0521">NADP</keyword>
<reference evidence="16" key="1">
    <citation type="submission" date="2022-03" db="EMBL/GenBank/DDBJ databases">
        <authorList>
            <person name="Lindestad O."/>
        </authorList>
    </citation>
    <scope>NUCLEOTIDE SEQUENCE</scope>
</reference>
<evidence type="ECO:0000256" key="3">
    <source>
        <dbReference type="ARBA" id="ARBA00022516"/>
    </source>
</evidence>
<evidence type="ECO:0000256" key="5">
    <source>
        <dbReference type="ARBA" id="ARBA00022857"/>
    </source>
</evidence>
<dbReference type="SMART" id="SM00829">
    <property type="entry name" value="PKS_ER"/>
    <property type="match status" value="1"/>
</dbReference>
<dbReference type="PANTHER" id="PTHR43981">
    <property type="entry name" value="ENOYL-[ACYL-CARRIER-PROTEIN] REDUCTASE, MITOCHONDRIAL"/>
    <property type="match status" value="1"/>
</dbReference>
<dbReference type="InterPro" id="IPR020843">
    <property type="entry name" value="ER"/>
</dbReference>
<evidence type="ECO:0000256" key="2">
    <source>
        <dbReference type="ARBA" id="ARBA00010371"/>
    </source>
</evidence>
<dbReference type="AlphaFoldDB" id="A0A8S4RR31"/>
<dbReference type="Pfam" id="PF08240">
    <property type="entry name" value="ADH_N"/>
    <property type="match status" value="1"/>
</dbReference>
<evidence type="ECO:0000256" key="11">
    <source>
        <dbReference type="ARBA" id="ARBA00038963"/>
    </source>
</evidence>
<sequence length="636" mass="70650">MSLLQHTGKIFCAGKTALTGFQNAKRNLMSKSLYYSEFGDPLNVVKFREMEVPPLKSQEVLVRMLAAPVNPADINTIQGKYPVKIALPVIPGNEGVGVVEEVGSEVKNICAGNRVIVTEPMQGTWRDIGVFGKDVLRVVPDELGLVEAATLTVNPCTAYRMLTDFKNVRNGQVVIQNGANSACGQNVIQICKAWGIKNINIVRNRPEIKDLKRYLECLGATYVLTEEELRTTTLFKEKQIAKPILALNCVGGKSALEVVRYLEKTGVMVTYGAMSRDPVTIPNSALIFKDISFHGFWMTAWKEKASMDEKEKMMADIVSLMCEKKLVGPVHKMVKFEKYEEAVGNALSSKGFTGCKCPILPCLPCIAGDEGVGEVVEIEDHVCTVEPGERVVLTSRMLGTWNFYGIYHERDVHVISPKIPLPEAAMLTIAPCTAYRMIKDFRLVRPGETIIQNAANSPCGQSVIQLCKAWDINTFNIVANHCGYESVKEHLLSIGATAVYTLEEAQKLTTFDTAFTRPVLGLNCLGGKFEDVMLRLIERNGTMVYYGCAFDLPIAKHVLRSDVSFNKFHLGHWDAHASVIEKDVMMNNIIQLMVIGKFIAPVHKPLELKDYNHAFRNTSNCEAFSICNYVFDFTLP</sequence>
<dbReference type="CDD" id="cd08290">
    <property type="entry name" value="ETR"/>
    <property type="match status" value="2"/>
</dbReference>
<dbReference type="Pfam" id="PF00107">
    <property type="entry name" value="ADH_zinc_N"/>
    <property type="match status" value="1"/>
</dbReference>
<dbReference type="GO" id="GO:0141148">
    <property type="term" value="F:enoyl-[acyl-carrier-protein] reductase (NADPH) activity"/>
    <property type="evidence" value="ECO:0007669"/>
    <property type="project" value="UniProtKB-EC"/>
</dbReference>
<gene>
    <name evidence="16" type="primary">jg3385</name>
    <name evidence="16" type="ORF">PAEG_LOCUS16589</name>
</gene>
<evidence type="ECO:0000256" key="10">
    <source>
        <dbReference type="ARBA" id="ARBA00023160"/>
    </source>
</evidence>
<keyword evidence="7" id="KW-0560">Oxidoreductase</keyword>
<keyword evidence="3" id="KW-0444">Lipid biosynthesis</keyword>
<dbReference type="EC" id="1.3.1.104" evidence="11"/>
<name>A0A8S4RR31_9NEOP</name>
<proteinExistence type="inferred from homology"/>